<dbReference type="EnsemblPlants" id="PNT60743">
    <property type="protein sequence ID" value="PNT60743"/>
    <property type="gene ID" value="BRADI_5g03816v3"/>
</dbReference>
<proteinExistence type="predicted"/>
<organism evidence="2">
    <name type="scientific">Brachypodium distachyon</name>
    <name type="common">Purple false brome</name>
    <name type="synonym">Trachynia distachya</name>
    <dbReference type="NCBI Taxonomy" id="15368"/>
    <lineage>
        <taxon>Eukaryota</taxon>
        <taxon>Viridiplantae</taxon>
        <taxon>Streptophyta</taxon>
        <taxon>Embryophyta</taxon>
        <taxon>Tracheophyta</taxon>
        <taxon>Spermatophyta</taxon>
        <taxon>Magnoliopsida</taxon>
        <taxon>Liliopsida</taxon>
        <taxon>Poales</taxon>
        <taxon>Poaceae</taxon>
        <taxon>BOP clade</taxon>
        <taxon>Pooideae</taxon>
        <taxon>Stipodae</taxon>
        <taxon>Brachypodieae</taxon>
        <taxon>Brachypodium</taxon>
    </lineage>
</organism>
<reference evidence="2 3" key="1">
    <citation type="journal article" date="2010" name="Nature">
        <title>Genome sequencing and analysis of the model grass Brachypodium distachyon.</title>
        <authorList>
            <consortium name="International Brachypodium Initiative"/>
        </authorList>
    </citation>
    <scope>NUCLEOTIDE SEQUENCE [LARGE SCALE GENOMIC DNA]</scope>
    <source>
        <strain evidence="2 3">Bd21</strain>
    </source>
</reference>
<protein>
    <recommendedName>
        <fullName evidence="1">Reverse transcriptase zinc-binding domain-containing protein</fullName>
    </recommendedName>
</protein>
<dbReference type="AlphaFoldDB" id="A0A2K2CFE4"/>
<evidence type="ECO:0000313" key="3">
    <source>
        <dbReference type="EnsemblPlants" id="PNT60743"/>
    </source>
</evidence>
<dbReference type="Gramene" id="PNT60743">
    <property type="protein sequence ID" value="PNT60743"/>
    <property type="gene ID" value="BRADI_5g03816v3"/>
</dbReference>
<name>A0A2K2CFE4_BRADI</name>
<gene>
    <name evidence="2" type="ORF">BRADI_5g03816v3</name>
</gene>
<dbReference type="EMBL" id="CM000884">
    <property type="protein sequence ID" value="PNT60743.1"/>
    <property type="molecule type" value="Genomic_DNA"/>
</dbReference>
<dbReference type="FunCoup" id="A0A2K2CFE4">
    <property type="interactions" value="1"/>
</dbReference>
<dbReference type="InterPro" id="IPR026960">
    <property type="entry name" value="RVT-Znf"/>
</dbReference>
<dbReference type="OrthoDB" id="694270at2759"/>
<dbReference type="Pfam" id="PF13966">
    <property type="entry name" value="zf-RVT"/>
    <property type="match status" value="1"/>
</dbReference>
<dbReference type="InParanoid" id="A0A2K2CFE4"/>
<evidence type="ECO:0000313" key="4">
    <source>
        <dbReference type="Proteomes" id="UP000008810"/>
    </source>
</evidence>
<evidence type="ECO:0000259" key="1">
    <source>
        <dbReference type="Pfam" id="PF13966"/>
    </source>
</evidence>
<reference evidence="3" key="3">
    <citation type="submission" date="2018-08" db="UniProtKB">
        <authorList>
            <consortium name="EnsemblPlants"/>
        </authorList>
    </citation>
    <scope>IDENTIFICATION</scope>
    <source>
        <strain evidence="3">cv. Bd21</strain>
    </source>
</reference>
<dbReference type="Proteomes" id="UP000008810">
    <property type="component" value="Chromosome 5"/>
</dbReference>
<reference evidence="2" key="2">
    <citation type="submission" date="2017-06" db="EMBL/GenBank/DDBJ databases">
        <title>WGS assembly of Brachypodium distachyon.</title>
        <authorList>
            <consortium name="The International Brachypodium Initiative"/>
            <person name="Lucas S."/>
            <person name="Harmon-Smith M."/>
            <person name="Lail K."/>
            <person name="Tice H."/>
            <person name="Grimwood J."/>
            <person name="Bruce D."/>
            <person name="Barry K."/>
            <person name="Shu S."/>
            <person name="Lindquist E."/>
            <person name="Wang M."/>
            <person name="Pitluck S."/>
            <person name="Vogel J.P."/>
            <person name="Garvin D.F."/>
            <person name="Mockler T.C."/>
            <person name="Schmutz J."/>
            <person name="Rokhsar D."/>
            <person name="Bevan M.W."/>
        </authorList>
    </citation>
    <scope>NUCLEOTIDE SEQUENCE</scope>
    <source>
        <strain evidence="2">Bd21</strain>
    </source>
</reference>
<evidence type="ECO:0000313" key="2">
    <source>
        <dbReference type="EMBL" id="PNT60743.1"/>
    </source>
</evidence>
<feature type="domain" description="Reverse transcriptase zinc-binding" evidence="1">
    <location>
        <begin position="47"/>
        <end position="144"/>
    </location>
</feature>
<keyword evidence="4" id="KW-1185">Reference proteome</keyword>
<sequence>MLPDGGWDVQLVKEVFWEEDAQLILAIPVFDDMEDTWAWHYEAKGIFTVKSAYRLAREFECINIAEGSHHDGCDQDFNWNYIWSAPCPAKIKQFLWRFAHNSLPLRMSIRRRGVDCETCCPVCRRLNEDGGHLFVHCKFVRNVWRTLDMEPEHALLTRCNGPKAMLEHIFSRPTKQKILWIAMFWTWWNVRNKINAGEGVYNLDDVCFRIRRSAIEYEKFFLKPEKPAQPPPTSWSLPDENCLKINIDGSFDAGTRSGRWGFIIRDH</sequence>
<accession>A0A2K2CFE4</accession>